<dbReference type="RefSeq" id="WP_222684401.1">
    <property type="nucleotide sequence ID" value="NZ_JABUBT010000007.1"/>
</dbReference>
<evidence type="ECO:0000256" key="5">
    <source>
        <dbReference type="ARBA" id="ARBA00022984"/>
    </source>
</evidence>
<feature type="transmembrane region" description="Helical" evidence="9">
    <location>
        <begin position="253"/>
        <end position="274"/>
    </location>
</feature>
<name>A0ABS7P3V2_9NOCA</name>
<feature type="transmembrane region" description="Helical" evidence="9">
    <location>
        <begin position="66"/>
        <end position="85"/>
    </location>
</feature>
<keyword evidence="4" id="KW-0133">Cell shape</keyword>
<dbReference type="InterPro" id="IPR004268">
    <property type="entry name" value="MurJ"/>
</dbReference>
<protein>
    <submittedName>
        <fullName evidence="10">Murein biosynthesis integral membrane protein MurJ</fullName>
    </submittedName>
</protein>
<evidence type="ECO:0000256" key="3">
    <source>
        <dbReference type="ARBA" id="ARBA00022692"/>
    </source>
</evidence>
<feature type="compositionally biased region" description="Low complexity" evidence="8">
    <location>
        <begin position="1105"/>
        <end position="1118"/>
    </location>
</feature>
<evidence type="ECO:0000313" key="10">
    <source>
        <dbReference type="EMBL" id="MBY6367097.1"/>
    </source>
</evidence>
<evidence type="ECO:0000256" key="6">
    <source>
        <dbReference type="ARBA" id="ARBA00022989"/>
    </source>
</evidence>
<keyword evidence="11" id="KW-1185">Reference proteome</keyword>
<feature type="transmembrane region" description="Helical" evidence="9">
    <location>
        <begin position="20"/>
        <end position="36"/>
    </location>
</feature>
<evidence type="ECO:0000256" key="9">
    <source>
        <dbReference type="SAM" id="Phobius"/>
    </source>
</evidence>
<feature type="transmembrane region" description="Helical" evidence="9">
    <location>
        <begin position="105"/>
        <end position="124"/>
    </location>
</feature>
<accession>A0ABS7P3V2</accession>
<keyword evidence="3 9" id="KW-0812">Transmembrane</keyword>
<dbReference type="PANTHER" id="PTHR47019">
    <property type="entry name" value="LIPID II FLIPPASE MURJ"/>
    <property type="match status" value="1"/>
</dbReference>
<keyword evidence="6 9" id="KW-1133">Transmembrane helix</keyword>
<dbReference type="SUPFAM" id="SSF49785">
    <property type="entry name" value="Galactose-binding domain-like"/>
    <property type="match status" value="1"/>
</dbReference>
<proteinExistence type="predicted"/>
<feature type="transmembrane region" description="Helical" evidence="9">
    <location>
        <begin position="211"/>
        <end position="233"/>
    </location>
</feature>
<feature type="transmembrane region" description="Helical" evidence="9">
    <location>
        <begin position="43"/>
        <end position="60"/>
    </location>
</feature>
<dbReference type="Proteomes" id="UP000825228">
    <property type="component" value="Unassembled WGS sequence"/>
</dbReference>
<feature type="transmembrane region" description="Helical" evidence="9">
    <location>
        <begin position="333"/>
        <end position="357"/>
    </location>
</feature>
<evidence type="ECO:0000256" key="1">
    <source>
        <dbReference type="ARBA" id="ARBA00004651"/>
    </source>
</evidence>
<keyword evidence="5" id="KW-0573">Peptidoglycan synthesis</keyword>
<sequence length="1266" mass="131006">MSGTTSAEPSTERSGGGSRLLSATGAIAFATLCSRITGFVKQLLLVTVLGVTVASSYTVASLIPNMIAELVLGAVLTAIVVPVLVRAETEDEDGGRAFVRRLFTAALTMLVVAAVLATAAAPLLTRYVFLSDDGQVNTALTTALLFLLLPAILFYGLSALFTAILNTRQNFKPGAWAPVLNNLVVLTVLGVYLLVPGEISLDPVRIGDPKLLVLGLGITLGVVVQAASLIPALRRNRIDLRPLWGLDDRLRRFGGMAVAIVLYVVISQIGMIVATRISSHVDPAGPLIYNQAWILLQLPYGVLGVTVLTAIMPRLSRNAAARDVPAVVDDLSVATRLTMLALVPVIGFLTVAGPQVGEALYGYGNFGAADAARLGEAVSWSAFTLVPYSLVLIHLRVFYAREQAWTPTWIVLGITAVKVGLSALAPLIATSDRSVVLLLGAANGLGYVTGAIIGWMLLRRSLGDLRLDGVRRTVGVTLLATGVGMVAVVLTDTLLGLDRLTGPAALVRVLFGGAVMLVVTGLCLVQARIPEIDAVLAAVRRRLGRGTAPVDDATPMMFADTELIPAVGSPDLPPVGRPTGAFRPTTGGPRLPYPVGREGPEAAVGRGSVRRVHDVPADESRTTILPVVTTGSTRRDEGVSVTDDEATRGQATRGTDPDRPDTDGGVRTDRRDTPTDTSPGESPDTTDTSETGDRAENATATTATTATTSTDATEPATGTSDTAPDTATPDDAPTALDPAATGVVPVGSPPLPPAVPPAGAPRGPLRGPKLVPGASVAGGRYRLLAPHGGARGLKFWQAHDVKLDREVALTFVDSEQRADGGADDTRGDGPQAVLSRTLRLGRISSPGLARVLDVVRGSSGGIVVAEWTRGRSLREMADTTPSPLGAANAIKSLAAAAEQAHRSGGALSIDHPDRVRISVKGDAVLAFPATFADADPSSDVRGLGAMLYALVTARWPLGDPRQSGSVGGMALADRTSSGAPVDPREIRSDIPFEVSAVAVRALEQNSGIRTAATVQHILGQAAVVNEKTDYIPALRLGQRPPGATGHALADPDEPDATKSNRTLIVLAGLGVLTVLVLGLVGWWLANLLAGGGSDEPLTEQNFGLTTSATAPADPGSAAPAPPTPVTVSSVEVYSPQGTADSPATVDNVLDNDPATVWQTDSYFNPFPSLKSGVGVLATLDGDVTPSSVTIESPSPGTVVEIRSATSASPTLDETQVIGQATLGNGRTDIAVTPDGPTQYLLVWITDLSTEGGRNQSSIADITVTAS</sequence>
<evidence type="ECO:0000256" key="4">
    <source>
        <dbReference type="ARBA" id="ARBA00022960"/>
    </source>
</evidence>
<feature type="transmembrane region" description="Helical" evidence="9">
    <location>
        <begin position="144"/>
        <end position="167"/>
    </location>
</feature>
<gene>
    <name evidence="10" type="primary">murJ</name>
    <name evidence="10" type="ORF">HQ603_10055</name>
</gene>
<dbReference type="CDD" id="cd13973">
    <property type="entry name" value="PK_MviN-like"/>
    <property type="match status" value="1"/>
</dbReference>
<evidence type="ECO:0000256" key="8">
    <source>
        <dbReference type="SAM" id="MobiDB-lite"/>
    </source>
</evidence>
<dbReference type="NCBIfam" id="TIGR01695">
    <property type="entry name" value="murJ_mviN"/>
    <property type="match status" value="1"/>
</dbReference>
<feature type="region of interest" description="Disordered" evidence="8">
    <location>
        <begin position="1105"/>
        <end position="1142"/>
    </location>
</feature>
<keyword evidence="7 9" id="KW-0472">Membrane</keyword>
<feature type="compositionally biased region" description="Low complexity" evidence="8">
    <location>
        <begin position="1125"/>
        <end position="1135"/>
    </location>
</feature>
<feature type="compositionally biased region" description="Low complexity" evidence="8">
    <location>
        <begin position="698"/>
        <end position="746"/>
    </location>
</feature>
<evidence type="ECO:0000256" key="2">
    <source>
        <dbReference type="ARBA" id="ARBA00022475"/>
    </source>
</evidence>
<evidence type="ECO:0000313" key="11">
    <source>
        <dbReference type="Proteomes" id="UP000825228"/>
    </source>
</evidence>
<dbReference type="InterPro" id="IPR051050">
    <property type="entry name" value="Lipid_II_flippase_MurJ/MviN"/>
</dbReference>
<feature type="compositionally biased region" description="Basic and acidic residues" evidence="8">
    <location>
        <begin position="655"/>
        <end position="674"/>
    </location>
</feature>
<dbReference type="Gene3D" id="3.30.200.20">
    <property type="entry name" value="Phosphorylase Kinase, domain 1"/>
    <property type="match status" value="1"/>
</dbReference>
<dbReference type="InterPro" id="IPR008979">
    <property type="entry name" value="Galactose-bd-like_sf"/>
</dbReference>
<organism evidence="10 11">
    <name type="scientific">Rhodococcoides corynebacterioides</name>
    <dbReference type="NCBI Taxonomy" id="53972"/>
    <lineage>
        <taxon>Bacteria</taxon>
        <taxon>Bacillati</taxon>
        <taxon>Actinomycetota</taxon>
        <taxon>Actinomycetes</taxon>
        <taxon>Mycobacteriales</taxon>
        <taxon>Nocardiaceae</taxon>
        <taxon>Rhodococcoides</taxon>
    </lineage>
</organism>
<feature type="transmembrane region" description="Helical" evidence="9">
    <location>
        <begin position="470"/>
        <end position="490"/>
    </location>
</feature>
<feature type="transmembrane region" description="Helical" evidence="9">
    <location>
        <begin position="179"/>
        <end position="199"/>
    </location>
</feature>
<dbReference type="EMBL" id="JABUBU010000006">
    <property type="protein sequence ID" value="MBY6367097.1"/>
    <property type="molecule type" value="Genomic_DNA"/>
</dbReference>
<evidence type="ECO:0000256" key="7">
    <source>
        <dbReference type="ARBA" id="ARBA00023136"/>
    </source>
</evidence>
<feature type="transmembrane region" description="Helical" evidence="9">
    <location>
        <begin position="1063"/>
        <end position="1085"/>
    </location>
</feature>
<dbReference type="CDD" id="cd13123">
    <property type="entry name" value="MATE_MurJ_like"/>
    <property type="match status" value="1"/>
</dbReference>
<comment type="subcellular location">
    <subcellularLocation>
        <location evidence="1">Cell membrane</location>
        <topology evidence="1">Multi-pass membrane protein</topology>
    </subcellularLocation>
</comment>
<feature type="transmembrane region" description="Helical" evidence="9">
    <location>
        <begin position="377"/>
        <end position="397"/>
    </location>
</feature>
<feature type="compositionally biased region" description="Pro residues" evidence="8">
    <location>
        <begin position="747"/>
        <end position="759"/>
    </location>
</feature>
<dbReference type="PANTHER" id="PTHR47019:SF1">
    <property type="entry name" value="LIPID II FLIPPASE MURJ"/>
    <property type="match status" value="1"/>
</dbReference>
<feature type="transmembrane region" description="Helical" evidence="9">
    <location>
        <begin position="435"/>
        <end position="458"/>
    </location>
</feature>
<comment type="caution">
    <text evidence="10">The sequence shown here is derived from an EMBL/GenBank/DDBJ whole genome shotgun (WGS) entry which is preliminary data.</text>
</comment>
<dbReference type="PRINTS" id="PR01806">
    <property type="entry name" value="VIRFACTRMVIN"/>
</dbReference>
<dbReference type="Pfam" id="PF03023">
    <property type="entry name" value="MurJ"/>
    <property type="match status" value="1"/>
</dbReference>
<feature type="transmembrane region" description="Helical" evidence="9">
    <location>
        <begin position="409"/>
        <end position="429"/>
    </location>
</feature>
<keyword evidence="2" id="KW-1003">Cell membrane</keyword>
<feature type="compositionally biased region" description="Polar residues" evidence="8">
    <location>
        <begin position="678"/>
        <end position="689"/>
    </location>
</feature>
<feature type="compositionally biased region" description="Basic and acidic residues" evidence="8">
    <location>
        <begin position="611"/>
        <end position="621"/>
    </location>
</feature>
<feature type="transmembrane region" description="Helical" evidence="9">
    <location>
        <begin position="294"/>
        <end position="312"/>
    </location>
</feature>
<feature type="region of interest" description="Disordered" evidence="8">
    <location>
        <begin position="569"/>
        <end position="767"/>
    </location>
</feature>
<reference evidence="10 11" key="1">
    <citation type="submission" date="2020-06" db="EMBL/GenBank/DDBJ databases">
        <title>Taxonomy, biology and ecology of Rhodococcus bacteria occurring in California pistachio and other woody hosts as revealed by genome sequence analyses.</title>
        <authorList>
            <person name="Gai Y."/>
            <person name="Riely B."/>
        </authorList>
    </citation>
    <scope>NUCLEOTIDE SEQUENCE [LARGE SCALE GENOMIC DNA]</scope>
    <source>
        <strain evidence="10 11">BP-281</strain>
    </source>
</reference>
<dbReference type="Gene3D" id="1.10.510.10">
    <property type="entry name" value="Transferase(Phosphotransferase) domain 1"/>
    <property type="match status" value="1"/>
</dbReference>
<feature type="transmembrane region" description="Helical" evidence="9">
    <location>
        <begin position="505"/>
        <end position="525"/>
    </location>
</feature>